<dbReference type="Proteomes" id="UP000276133">
    <property type="component" value="Unassembled WGS sequence"/>
</dbReference>
<dbReference type="AlphaFoldDB" id="A0A3M7STW5"/>
<reference evidence="1 2" key="1">
    <citation type="journal article" date="2018" name="Sci. Rep.">
        <title>Genomic signatures of local adaptation to the degree of environmental predictability in rotifers.</title>
        <authorList>
            <person name="Franch-Gras L."/>
            <person name="Hahn C."/>
            <person name="Garcia-Roger E.M."/>
            <person name="Carmona M.J."/>
            <person name="Serra M."/>
            <person name="Gomez A."/>
        </authorList>
    </citation>
    <scope>NUCLEOTIDE SEQUENCE [LARGE SCALE GENOMIC DNA]</scope>
    <source>
        <strain evidence="1">HYR1</strain>
    </source>
</reference>
<sequence>MRQVRVWSSVSLRHLKCIRGGNGAAYKFYEIFWCFHGVSKFFYAEKYFIFKYVRDHAMKAFIFYVSFCSKIPKQSKGINCIQIYNQLPEAKKNQKR</sequence>
<protein>
    <submittedName>
        <fullName evidence="1">Uncharacterized protein</fullName>
    </submittedName>
</protein>
<organism evidence="1 2">
    <name type="scientific">Brachionus plicatilis</name>
    <name type="common">Marine rotifer</name>
    <name type="synonym">Brachionus muelleri</name>
    <dbReference type="NCBI Taxonomy" id="10195"/>
    <lineage>
        <taxon>Eukaryota</taxon>
        <taxon>Metazoa</taxon>
        <taxon>Spiralia</taxon>
        <taxon>Gnathifera</taxon>
        <taxon>Rotifera</taxon>
        <taxon>Eurotatoria</taxon>
        <taxon>Monogononta</taxon>
        <taxon>Pseudotrocha</taxon>
        <taxon>Ploima</taxon>
        <taxon>Brachionidae</taxon>
        <taxon>Brachionus</taxon>
    </lineage>
</organism>
<evidence type="ECO:0000313" key="1">
    <source>
        <dbReference type="EMBL" id="RNA39149.1"/>
    </source>
</evidence>
<proteinExistence type="predicted"/>
<dbReference type="EMBL" id="REGN01000780">
    <property type="protein sequence ID" value="RNA39149.1"/>
    <property type="molecule type" value="Genomic_DNA"/>
</dbReference>
<name>A0A3M7STW5_BRAPC</name>
<accession>A0A3M7STW5</accession>
<evidence type="ECO:0000313" key="2">
    <source>
        <dbReference type="Proteomes" id="UP000276133"/>
    </source>
</evidence>
<comment type="caution">
    <text evidence="1">The sequence shown here is derived from an EMBL/GenBank/DDBJ whole genome shotgun (WGS) entry which is preliminary data.</text>
</comment>
<keyword evidence="2" id="KW-1185">Reference proteome</keyword>
<gene>
    <name evidence="1" type="ORF">BpHYR1_031376</name>
</gene>